<proteinExistence type="predicted"/>
<dbReference type="EMBL" id="GHJT01000193">
    <property type="protein sequence ID" value="MOY34164.1"/>
    <property type="molecule type" value="Transcribed_RNA"/>
</dbReference>
<reference evidence="1" key="1">
    <citation type="submission" date="2019-04" db="EMBL/GenBank/DDBJ databases">
        <title>An insight into the mialome of Ixodes scapularis.</title>
        <authorList>
            <person name="Ribeiro J.M."/>
            <person name="Mather T.N."/>
            <person name="Karim S."/>
        </authorList>
    </citation>
    <scope>NUCLEOTIDE SEQUENCE</scope>
</reference>
<dbReference type="OrthoDB" id="6479000at2759"/>
<dbReference type="VEuPathDB" id="VectorBase:ISCP_011921"/>
<organism evidence="1">
    <name type="scientific">Ixodes scapularis</name>
    <name type="common">Black-legged tick</name>
    <name type="synonym">Deer tick</name>
    <dbReference type="NCBI Taxonomy" id="6945"/>
    <lineage>
        <taxon>Eukaryota</taxon>
        <taxon>Metazoa</taxon>
        <taxon>Ecdysozoa</taxon>
        <taxon>Arthropoda</taxon>
        <taxon>Chelicerata</taxon>
        <taxon>Arachnida</taxon>
        <taxon>Acari</taxon>
        <taxon>Parasitiformes</taxon>
        <taxon>Ixodida</taxon>
        <taxon>Ixodoidea</taxon>
        <taxon>Ixodidae</taxon>
        <taxon>Ixodinae</taxon>
        <taxon>Ixodes</taxon>
    </lineage>
</organism>
<accession>A0A4D5RBC3</accession>
<protein>
    <submittedName>
        <fullName evidence="1">Putative secreted protein</fullName>
    </submittedName>
</protein>
<name>A0A4D5RBC3_IXOSC</name>
<sequence>MLCLGGFLLIGGCVFMAFGYYSNYRDEESGYSQAHARDYDSSQNPKDVKSRFCGGDPSVPPVLVVFSPSFPAASDVRRCWEAGGDRSKTSTAFLSCSEGPYTPTRDGDVTLLWWRCCRWGACVDPFFSRKSGFCAHAVPLTWCGQARTFL</sequence>
<evidence type="ECO:0000313" key="1">
    <source>
        <dbReference type="EMBL" id="MOY34164.1"/>
    </source>
</evidence>
<dbReference type="AlphaFoldDB" id="A0A4D5RBC3"/>